<name>A0A4U2ZVQ4_9BACI</name>
<reference evidence="1 2" key="1">
    <citation type="journal article" date="2019" name="Environ. Microbiol.">
        <title>An active ?-lactamase is a part of an orchestrated cell wall stress resistance network of Bacillus subtilis and related rhizosphere species.</title>
        <authorList>
            <person name="Bucher T."/>
            <person name="Keren-Paz A."/>
            <person name="Hausser J."/>
            <person name="Olender T."/>
            <person name="Cytryn E."/>
            <person name="Kolodkin-Gal I."/>
        </authorList>
    </citation>
    <scope>NUCLEOTIDE SEQUENCE [LARGE SCALE GENOMIC DNA]</scope>
    <source>
        <strain evidence="1 2">I5</strain>
    </source>
</reference>
<dbReference type="Proteomes" id="UP000305222">
    <property type="component" value="Unassembled WGS sequence"/>
</dbReference>
<feature type="non-terminal residue" evidence="1">
    <location>
        <position position="1"/>
    </location>
</feature>
<sequence length="74" mass="8600">LYIIVFDEMNMSHIEHWFTPFLSVLQLEKQNRILNLYEGVQGKENPIPSTIEIGENIIFVGTVNFDETTKELSD</sequence>
<organism evidence="1 2">
    <name type="scientific">Bacillus wiedmannii</name>
    <dbReference type="NCBI Taxonomy" id="1890302"/>
    <lineage>
        <taxon>Bacteria</taxon>
        <taxon>Bacillati</taxon>
        <taxon>Bacillota</taxon>
        <taxon>Bacilli</taxon>
        <taxon>Bacillales</taxon>
        <taxon>Bacillaceae</taxon>
        <taxon>Bacillus</taxon>
        <taxon>Bacillus cereus group</taxon>
    </lineage>
</organism>
<dbReference type="AlphaFoldDB" id="A0A4U2ZVQ4"/>
<proteinExistence type="predicted"/>
<protein>
    <submittedName>
        <fullName evidence="1">Uncharacterized protein</fullName>
    </submittedName>
</protein>
<gene>
    <name evidence="1" type="ORF">FC699_37190</name>
</gene>
<feature type="non-terminal residue" evidence="1">
    <location>
        <position position="74"/>
    </location>
</feature>
<comment type="caution">
    <text evidence="1">The sequence shown here is derived from an EMBL/GenBank/DDBJ whole genome shotgun (WGS) entry which is preliminary data.</text>
</comment>
<evidence type="ECO:0000313" key="1">
    <source>
        <dbReference type="EMBL" id="TKI78251.1"/>
    </source>
</evidence>
<dbReference type="EMBL" id="SZON01003856">
    <property type="protein sequence ID" value="TKI78251.1"/>
    <property type="molecule type" value="Genomic_DNA"/>
</dbReference>
<accession>A0A4U2ZVQ4</accession>
<evidence type="ECO:0000313" key="2">
    <source>
        <dbReference type="Proteomes" id="UP000305222"/>
    </source>
</evidence>